<dbReference type="GO" id="GO:0008381">
    <property type="term" value="F:mechanosensitive monoatomic ion channel activity"/>
    <property type="evidence" value="ECO:0007669"/>
    <property type="project" value="TreeGrafter"/>
</dbReference>
<dbReference type="SUPFAM" id="SSF50182">
    <property type="entry name" value="Sm-like ribonucleoproteins"/>
    <property type="match status" value="1"/>
</dbReference>
<dbReference type="EMBL" id="JAJJMA010058288">
    <property type="protein sequence ID" value="MCL7026555.1"/>
    <property type="molecule type" value="Genomic_DNA"/>
</dbReference>
<evidence type="ECO:0000259" key="9">
    <source>
        <dbReference type="Pfam" id="PF00924"/>
    </source>
</evidence>
<evidence type="ECO:0000256" key="1">
    <source>
        <dbReference type="ARBA" id="ARBA00004141"/>
    </source>
</evidence>
<feature type="transmembrane region" description="Helical" evidence="8">
    <location>
        <begin position="669"/>
        <end position="692"/>
    </location>
</feature>
<comment type="similarity">
    <text evidence="2">Belongs to the MscS (TC 1.A.23) family.</text>
</comment>
<keyword evidence="11" id="KW-1185">Reference proteome</keyword>
<comment type="subcellular location">
    <subcellularLocation>
        <location evidence="1">Membrane</location>
        <topology evidence="1">Multi-pass membrane protein</topology>
    </subcellularLocation>
</comment>
<protein>
    <recommendedName>
        <fullName evidence="9">Mechanosensitive ion channel MscS domain-containing protein</fullName>
    </recommendedName>
</protein>
<sequence>MATGLSGNNAAAAIILASKATTASTDVVLNIQGDQVQATSSNGNNNSSTSGPSFAMPVIPEAAVARQNNLESSGVSGLIFSNTTPEVAPIKKPPSFRSNLRPIELESSSSQVQLTSISGQPSPEIKNFSPNMDRPPKVPTTPRTAVLVPGTTSVFSKAKSRFSEPPVPAGFNPVDDLKKAALMQGQNTPYRASPNNNKGGGRNTPYMASPNNNTNGRNSPYRASPNNNRSSAATTPKDNTKTAPITPKTPLMASPGPGGGGEDEEDEEDEDVYSSQKAPSLMQSCRKKMKFWIVIEWITLLGVTATLISSLTISKLKSLRISELHLWKWCVLLLVIVCGRLFTDWLMKGLVFLVEKRFILKKKVLYFVYGLKKSVQVCIWLALVLLSWTLFFDGKLKLSKDDNRFIRYVTRALVSSLAGAGIWLLKTLLLKVLASSFHVKTFFDRIQESLFHQYVLQVLSGPPKMQLAENIGRTKTIGTLSVRSTKKGKQGEVQEIDVNKLHKLKQEKVSAWTMKLLCDMVSTTSLSTLSDEIEDLYDEEQKDVEITCEWQAKAAAFRIFKNVAKPREKYIYEEDLLKFLTKEEVANVYPLFEGAVEAGKIKKSMLRNWVVKVYLERKSLGHSLNDAQTAVKELNKIASVIVLVMIVIVWILLMGIATTQFLVFISSQMLLVVFVFGNMAKTVFEGIIFVFIMHPFDVGDRCLVDNVQMVVEEMNILSTVFLRYDNQKMYFPNSVLATKIIGNFNRSPFMGDAVEFNVNVATPVETIGELKARIKMYIESKPQHWSPNHTVVVLEIVNVHDLKMALYLSHTMNHQNMGEKNNRRSDLVFELKKIFVELKIEFQLLPQEVLVTYAGSPTTAPVVIG</sequence>
<name>A0AA41UXL6_PAPNU</name>
<evidence type="ECO:0000256" key="7">
    <source>
        <dbReference type="SAM" id="MobiDB-lite"/>
    </source>
</evidence>
<dbReference type="PANTHER" id="PTHR31618:SF7">
    <property type="entry name" value="MECHANOSENSITIVE ION CHANNEL PROTEIN"/>
    <property type="match status" value="1"/>
</dbReference>
<keyword evidence="4 8" id="KW-0812">Transmembrane</keyword>
<dbReference type="InterPro" id="IPR006685">
    <property type="entry name" value="MscS_channel_2nd"/>
</dbReference>
<evidence type="ECO:0000313" key="11">
    <source>
        <dbReference type="Proteomes" id="UP001177140"/>
    </source>
</evidence>
<dbReference type="InterPro" id="IPR023408">
    <property type="entry name" value="MscS_beta-dom_sf"/>
</dbReference>
<feature type="transmembrane region" description="Helical" evidence="8">
    <location>
        <begin position="326"/>
        <end position="343"/>
    </location>
</feature>
<dbReference type="InterPro" id="IPR010920">
    <property type="entry name" value="LSM_dom_sf"/>
</dbReference>
<feature type="region of interest" description="Disordered" evidence="7">
    <location>
        <begin position="187"/>
        <end position="277"/>
    </location>
</feature>
<feature type="compositionally biased region" description="Polar residues" evidence="7">
    <location>
        <begin position="224"/>
        <end position="243"/>
    </location>
</feature>
<comment type="caution">
    <text evidence="10">The sequence shown here is derived from an EMBL/GenBank/DDBJ whole genome shotgun (WGS) entry which is preliminary data.</text>
</comment>
<dbReference type="InterPro" id="IPR016688">
    <property type="entry name" value="MscS-like_plants/fungi"/>
</dbReference>
<dbReference type="AlphaFoldDB" id="A0AA41UXL6"/>
<evidence type="ECO:0000256" key="5">
    <source>
        <dbReference type="ARBA" id="ARBA00022989"/>
    </source>
</evidence>
<evidence type="ECO:0000256" key="8">
    <source>
        <dbReference type="SAM" id="Phobius"/>
    </source>
</evidence>
<evidence type="ECO:0000256" key="6">
    <source>
        <dbReference type="ARBA" id="ARBA00023136"/>
    </source>
</evidence>
<keyword evidence="6 8" id="KW-0472">Membrane</keyword>
<feature type="compositionally biased region" description="Low complexity" evidence="7">
    <location>
        <begin position="106"/>
        <end position="118"/>
    </location>
</feature>
<feature type="region of interest" description="Disordered" evidence="7">
    <location>
        <begin position="106"/>
        <end position="144"/>
    </location>
</feature>
<feature type="compositionally biased region" description="Polar residues" evidence="7">
    <location>
        <begin position="187"/>
        <end position="197"/>
    </location>
</feature>
<feature type="domain" description="Mechanosensitive ion channel MscS" evidence="9">
    <location>
        <begin position="683"/>
        <end position="746"/>
    </location>
</feature>
<evidence type="ECO:0000313" key="10">
    <source>
        <dbReference type="EMBL" id="MCL7026555.1"/>
    </source>
</evidence>
<accession>A0AA41UXL6</accession>
<organism evidence="10 11">
    <name type="scientific">Papaver nudicaule</name>
    <name type="common">Iceland poppy</name>
    <dbReference type="NCBI Taxonomy" id="74823"/>
    <lineage>
        <taxon>Eukaryota</taxon>
        <taxon>Viridiplantae</taxon>
        <taxon>Streptophyta</taxon>
        <taxon>Embryophyta</taxon>
        <taxon>Tracheophyta</taxon>
        <taxon>Spermatophyta</taxon>
        <taxon>Magnoliopsida</taxon>
        <taxon>Ranunculales</taxon>
        <taxon>Papaveraceae</taxon>
        <taxon>Papaveroideae</taxon>
        <taxon>Papaver</taxon>
    </lineage>
</organism>
<dbReference type="Gene3D" id="2.30.30.60">
    <property type="match status" value="1"/>
</dbReference>
<evidence type="ECO:0000256" key="4">
    <source>
        <dbReference type="ARBA" id="ARBA00022692"/>
    </source>
</evidence>
<dbReference type="Pfam" id="PF00924">
    <property type="entry name" value="MS_channel_2nd"/>
    <property type="match status" value="1"/>
</dbReference>
<reference evidence="10" key="1">
    <citation type="submission" date="2022-03" db="EMBL/GenBank/DDBJ databases">
        <title>A functionally conserved STORR gene fusion in Papaver species that diverged 16.8 million years ago.</title>
        <authorList>
            <person name="Catania T."/>
        </authorList>
    </citation>
    <scope>NUCLEOTIDE SEQUENCE</scope>
    <source>
        <strain evidence="10">S-191538</strain>
    </source>
</reference>
<feature type="compositionally biased region" description="Acidic residues" evidence="7">
    <location>
        <begin position="261"/>
        <end position="272"/>
    </location>
</feature>
<evidence type="ECO:0000256" key="3">
    <source>
        <dbReference type="ARBA" id="ARBA00022448"/>
    </source>
</evidence>
<keyword evidence="5 8" id="KW-1133">Transmembrane helix</keyword>
<keyword evidence="3" id="KW-0813">Transport</keyword>
<gene>
    <name evidence="10" type="ORF">MKW94_023181</name>
</gene>
<evidence type="ECO:0000256" key="2">
    <source>
        <dbReference type="ARBA" id="ARBA00008017"/>
    </source>
</evidence>
<proteinExistence type="inferred from homology"/>
<feature type="transmembrane region" description="Helical" evidence="8">
    <location>
        <begin position="364"/>
        <end position="388"/>
    </location>
</feature>
<dbReference type="FunFam" id="2.30.30.60:FF:000003">
    <property type="entry name" value="Predicted mechanosensitive ion channel"/>
    <property type="match status" value="1"/>
</dbReference>
<feature type="transmembrane region" description="Helical" evidence="8">
    <location>
        <begin position="291"/>
        <end position="314"/>
    </location>
</feature>
<dbReference type="GO" id="GO:0005886">
    <property type="term" value="C:plasma membrane"/>
    <property type="evidence" value="ECO:0007669"/>
    <property type="project" value="UniProtKB-ARBA"/>
</dbReference>
<feature type="compositionally biased region" description="Polar residues" evidence="7">
    <location>
        <begin position="209"/>
        <end position="218"/>
    </location>
</feature>
<dbReference type="Proteomes" id="UP001177140">
    <property type="component" value="Unassembled WGS sequence"/>
</dbReference>
<dbReference type="PANTHER" id="PTHR31618">
    <property type="entry name" value="MECHANOSENSITIVE ION CHANNEL PROTEIN 5"/>
    <property type="match status" value="1"/>
</dbReference>
<dbReference type="GO" id="GO:0006820">
    <property type="term" value="P:monoatomic anion transport"/>
    <property type="evidence" value="ECO:0007669"/>
    <property type="project" value="TreeGrafter"/>
</dbReference>
<feature type="transmembrane region" description="Helical" evidence="8">
    <location>
        <begin position="640"/>
        <end position="663"/>
    </location>
</feature>
<dbReference type="GO" id="GO:0050982">
    <property type="term" value="P:detection of mechanical stimulus"/>
    <property type="evidence" value="ECO:0007669"/>
    <property type="project" value="UniProtKB-ARBA"/>
</dbReference>
<feature type="transmembrane region" description="Helical" evidence="8">
    <location>
        <begin position="408"/>
        <end position="425"/>
    </location>
</feature>